<proteinExistence type="predicted"/>
<gene>
    <name evidence="6" type="ORF">CVT25_007749</name>
</gene>
<dbReference type="Proteomes" id="UP000283269">
    <property type="component" value="Unassembled WGS sequence"/>
</dbReference>
<evidence type="ECO:0000313" key="7">
    <source>
        <dbReference type="Proteomes" id="UP000283269"/>
    </source>
</evidence>
<sequence>MPRKETYSGPLSAQAQQDLVSEGLENYELPKSVVMKIAKSSLPDNVKLQKETVLSLVKGSTVFINYLGESMYCIFAHDVAQNKQHKSISASDVLKALEMIEFSDMVTKLQSELNIYREVSKNDKGKKGAPNGASSSARKAPASSASAPPKSKGKEKAGPLPSPFTSAPLAPGPIHPRVAELSGAPMDIDDDETSVSAAGRPAGDDDVDNDLTAEDAEVEDLEEDEVIESDDEKSEEELVDKVALEEQELLRDNKGVEERSAMDDDEIY</sequence>
<keyword evidence="2" id="KW-0539">Nucleus</keyword>
<dbReference type="InterPro" id="IPR009072">
    <property type="entry name" value="Histone-fold"/>
</dbReference>
<dbReference type="STRING" id="93625.A0A409XHW9"/>
<comment type="caution">
    <text evidence="6">The sequence shown here is derived from an EMBL/GenBank/DDBJ whole genome shotgun (WGS) entry which is preliminary data.</text>
</comment>
<dbReference type="AlphaFoldDB" id="A0A409XHW9"/>
<name>A0A409XHW9_PSICY</name>
<protein>
    <recommendedName>
        <fullName evidence="3">DNA polymerase epsilon subunit D</fullName>
    </recommendedName>
    <alternativeName>
        <fullName evidence="4">DNA polymerase II subunit D</fullName>
    </alternativeName>
</protein>
<dbReference type="EMBL" id="NHYD01001644">
    <property type="protein sequence ID" value="PPQ90347.1"/>
    <property type="molecule type" value="Genomic_DNA"/>
</dbReference>
<dbReference type="Gene3D" id="1.10.20.10">
    <property type="entry name" value="Histone, subunit A"/>
    <property type="match status" value="1"/>
</dbReference>
<dbReference type="InParanoid" id="A0A409XHW9"/>
<dbReference type="SUPFAM" id="SSF47113">
    <property type="entry name" value="Histone-fold"/>
    <property type="match status" value="1"/>
</dbReference>
<dbReference type="GO" id="GO:0031490">
    <property type="term" value="F:chromatin DNA binding"/>
    <property type="evidence" value="ECO:0007669"/>
    <property type="project" value="TreeGrafter"/>
</dbReference>
<dbReference type="OrthoDB" id="1707486at2759"/>
<feature type="region of interest" description="Disordered" evidence="5">
    <location>
        <begin position="121"/>
        <end position="239"/>
    </location>
</feature>
<dbReference type="PANTHER" id="PTHR46172:SF1">
    <property type="entry name" value="DNA POLYMERASE EPSILON SUBUNIT 3"/>
    <property type="match status" value="1"/>
</dbReference>
<feature type="compositionally biased region" description="Acidic residues" evidence="5">
    <location>
        <begin position="204"/>
        <end position="238"/>
    </location>
</feature>
<dbReference type="GO" id="GO:0031507">
    <property type="term" value="P:heterochromatin formation"/>
    <property type="evidence" value="ECO:0007669"/>
    <property type="project" value="TreeGrafter"/>
</dbReference>
<dbReference type="PANTHER" id="PTHR46172">
    <property type="entry name" value="DNA POLYMERASE EPSILON SUBUNIT 3"/>
    <property type="match status" value="1"/>
</dbReference>
<dbReference type="GO" id="GO:0006272">
    <property type="term" value="P:leading strand elongation"/>
    <property type="evidence" value="ECO:0007669"/>
    <property type="project" value="TreeGrafter"/>
</dbReference>
<dbReference type="FunCoup" id="A0A409XHW9">
    <property type="interactions" value="75"/>
</dbReference>
<comment type="subcellular location">
    <subcellularLocation>
        <location evidence="1">Nucleus</location>
    </subcellularLocation>
</comment>
<evidence type="ECO:0000313" key="6">
    <source>
        <dbReference type="EMBL" id="PPQ90347.1"/>
    </source>
</evidence>
<evidence type="ECO:0000256" key="4">
    <source>
        <dbReference type="ARBA" id="ARBA00042096"/>
    </source>
</evidence>
<reference evidence="6 7" key="1">
    <citation type="journal article" date="2018" name="Evol. Lett.">
        <title>Horizontal gene cluster transfer increased hallucinogenic mushroom diversity.</title>
        <authorList>
            <person name="Reynolds H.T."/>
            <person name="Vijayakumar V."/>
            <person name="Gluck-Thaler E."/>
            <person name="Korotkin H.B."/>
            <person name="Matheny P.B."/>
            <person name="Slot J.C."/>
        </authorList>
    </citation>
    <scope>NUCLEOTIDE SEQUENCE [LARGE SCALE GENOMIC DNA]</scope>
    <source>
        <strain evidence="6 7">2631</strain>
    </source>
</reference>
<dbReference type="GO" id="GO:0008622">
    <property type="term" value="C:epsilon DNA polymerase complex"/>
    <property type="evidence" value="ECO:0007669"/>
    <property type="project" value="TreeGrafter"/>
</dbReference>
<feature type="compositionally biased region" description="Low complexity" evidence="5">
    <location>
        <begin position="132"/>
        <end position="150"/>
    </location>
</feature>
<dbReference type="GO" id="GO:0046982">
    <property type="term" value="F:protein heterodimerization activity"/>
    <property type="evidence" value="ECO:0007669"/>
    <property type="project" value="InterPro"/>
</dbReference>
<evidence type="ECO:0000256" key="5">
    <source>
        <dbReference type="SAM" id="MobiDB-lite"/>
    </source>
</evidence>
<evidence type="ECO:0000256" key="2">
    <source>
        <dbReference type="ARBA" id="ARBA00023242"/>
    </source>
</evidence>
<organism evidence="6 7">
    <name type="scientific">Psilocybe cyanescens</name>
    <dbReference type="NCBI Taxonomy" id="93625"/>
    <lineage>
        <taxon>Eukaryota</taxon>
        <taxon>Fungi</taxon>
        <taxon>Dikarya</taxon>
        <taxon>Basidiomycota</taxon>
        <taxon>Agaricomycotina</taxon>
        <taxon>Agaricomycetes</taxon>
        <taxon>Agaricomycetidae</taxon>
        <taxon>Agaricales</taxon>
        <taxon>Agaricineae</taxon>
        <taxon>Strophariaceae</taxon>
        <taxon>Psilocybe</taxon>
    </lineage>
</organism>
<keyword evidence="7" id="KW-1185">Reference proteome</keyword>
<dbReference type="CDD" id="cd22928">
    <property type="entry name" value="HFD_POLE3_DPB4"/>
    <property type="match status" value="1"/>
</dbReference>
<dbReference type="GO" id="GO:0006974">
    <property type="term" value="P:DNA damage response"/>
    <property type="evidence" value="ECO:0007669"/>
    <property type="project" value="TreeGrafter"/>
</dbReference>
<dbReference type="GO" id="GO:0008623">
    <property type="term" value="C:CHRAC"/>
    <property type="evidence" value="ECO:0007669"/>
    <property type="project" value="TreeGrafter"/>
</dbReference>
<dbReference type="InterPro" id="IPR051377">
    <property type="entry name" value="DNA_Pol-Epsilon_Subunit"/>
</dbReference>
<accession>A0A409XHW9</accession>
<evidence type="ECO:0000256" key="1">
    <source>
        <dbReference type="ARBA" id="ARBA00004123"/>
    </source>
</evidence>
<evidence type="ECO:0000256" key="3">
    <source>
        <dbReference type="ARBA" id="ARBA00039775"/>
    </source>
</evidence>